<sequence length="193" mass="20515">MASVAPDVTEDNQPTSKVNKRIALLIGILALLLAFSEIGGKNAEQDALAKNIEASNLWAFFQAKTIRGTTLRTAADAMEVELAGATDPAVRERLQKRIDGWKATIARYESEPETNEGRKELIVRAKAAEAKRDISSARDDKYDIVSGLLQIAIVVSSAAIITGVALLAWTGVGLGALGLALMIIAEVAPTALF</sequence>
<dbReference type="Proteomes" id="UP000199664">
    <property type="component" value="Unassembled WGS sequence"/>
</dbReference>
<organism evidence="2 3">
    <name type="scientific">Bosea lupini</name>
    <dbReference type="NCBI Taxonomy" id="1036779"/>
    <lineage>
        <taxon>Bacteria</taxon>
        <taxon>Pseudomonadati</taxon>
        <taxon>Pseudomonadota</taxon>
        <taxon>Alphaproteobacteria</taxon>
        <taxon>Hyphomicrobiales</taxon>
        <taxon>Boseaceae</taxon>
        <taxon>Bosea</taxon>
    </lineage>
</organism>
<name>A0A1H7SLH0_9HYPH</name>
<keyword evidence="1" id="KW-0812">Transmembrane</keyword>
<dbReference type="OrthoDB" id="7992954at2"/>
<evidence type="ECO:0000313" key="3">
    <source>
        <dbReference type="Proteomes" id="UP000199664"/>
    </source>
</evidence>
<evidence type="ECO:0000313" key="2">
    <source>
        <dbReference type="EMBL" id="SEL72574.1"/>
    </source>
</evidence>
<proteinExistence type="predicted"/>
<protein>
    <recommendedName>
        <fullName evidence="4">DUF4337 domain-containing protein</fullName>
    </recommendedName>
</protein>
<dbReference type="InterPro" id="IPR025570">
    <property type="entry name" value="DUF4337"/>
</dbReference>
<reference evidence="3" key="1">
    <citation type="submission" date="2016-10" db="EMBL/GenBank/DDBJ databases">
        <authorList>
            <person name="Varghese N."/>
            <person name="Submissions S."/>
        </authorList>
    </citation>
    <scope>NUCLEOTIDE SEQUENCE [LARGE SCALE GENOMIC DNA]</scope>
    <source>
        <strain evidence="3">LMG 26383,CCUG 61248,R- 45681</strain>
    </source>
</reference>
<dbReference type="Pfam" id="PF14235">
    <property type="entry name" value="DUF4337"/>
    <property type="match status" value="1"/>
</dbReference>
<dbReference type="EMBL" id="FOAN01000005">
    <property type="protein sequence ID" value="SEL72574.1"/>
    <property type="molecule type" value="Genomic_DNA"/>
</dbReference>
<accession>A0A1H7SLH0</accession>
<feature type="transmembrane region" description="Helical" evidence="1">
    <location>
        <begin position="174"/>
        <end position="192"/>
    </location>
</feature>
<keyword evidence="1" id="KW-0472">Membrane</keyword>
<keyword evidence="3" id="KW-1185">Reference proteome</keyword>
<keyword evidence="1" id="KW-1133">Transmembrane helix</keyword>
<evidence type="ECO:0000256" key="1">
    <source>
        <dbReference type="SAM" id="Phobius"/>
    </source>
</evidence>
<evidence type="ECO:0008006" key="4">
    <source>
        <dbReference type="Google" id="ProtNLM"/>
    </source>
</evidence>
<feature type="transmembrane region" description="Helical" evidence="1">
    <location>
        <begin position="22"/>
        <end position="40"/>
    </location>
</feature>
<dbReference type="RefSeq" id="WP_091836253.1">
    <property type="nucleotide sequence ID" value="NZ_FOAN01000005.1"/>
</dbReference>
<gene>
    <name evidence="2" type="ORF">SAMN04515666_10586</name>
</gene>
<dbReference type="AlphaFoldDB" id="A0A1H7SLH0"/>
<dbReference type="STRING" id="1036779.SAMN04515666_10586"/>
<feature type="transmembrane region" description="Helical" evidence="1">
    <location>
        <begin position="148"/>
        <end position="168"/>
    </location>
</feature>